<keyword evidence="4" id="KW-0472">Membrane</keyword>
<dbReference type="FunFam" id="3.80.10.10:FF:000400">
    <property type="entry name" value="Nuclear pore complex protein NUP107"/>
    <property type="match status" value="1"/>
</dbReference>
<dbReference type="Pfam" id="PF00560">
    <property type="entry name" value="LRR_1"/>
    <property type="match status" value="3"/>
</dbReference>
<dbReference type="EMBL" id="JAGRRH010000003">
    <property type="protein sequence ID" value="KAG7371730.1"/>
    <property type="molecule type" value="Genomic_DNA"/>
</dbReference>
<comment type="subcellular location">
    <subcellularLocation>
        <location evidence="1">Membrane</location>
    </subcellularLocation>
</comment>
<evidence type="ECO:0000256" key="1">
    <source>
        <dbReference type="ARBA" id="ARBA00004370"/>
    </source>
</evidence>
<accession>A0A9K3M1K1</accession>
<feature type="compositionally biased region" description="Low complexity" evidence="5">
    <location>
        <begin position="94"/>
        <end position="105"/>
    </location>
</feature>
<organism evidence="6 7">
    <name type="scientific">Nitzschia inconspicua</name>
    <dbReference type="NCBI Taxonomy" id="303405"/>
    <lineage>
        <taxon>Eukaryota</taxon>
        <taxon>Sar</taxon>
        <taxon>Stramenopiles</taxon>
        <taxon>Ochrophyta</taxon>
        <taxon>Bacillariophyta</taxon>
        <taxon>Bacillariophyceae</taxon>
        <taxon>Bacillariophycidae</taxon>
        <taxon>Bacillariales</taxon>
        <taxon>Bacillariaceae</taxon>
        <taxon>Nitzschia</taxon>
    </lineage>
</organism>
<evidence type="ECO:0000256" key="4">
    <source>
        <dbReference type="ARBA" id="ARBA00023136"/>
    </source>
</evidence>
<comment type="caution">
    <text evidence="6">The sequence shown here is derived from an EMBL/GenBank/DDBJ whole genome shotgun (WGS) entry which is preliminary data.</text>
</comment>
<dbReference type="Proteomes" id="UP000693970">
    <property type="component" value="Unassembled WGS sequence"/>
</dbReference>
<evidence type="ECO:0000313" key="7">
    <source>
        <dbReference type="Proteomes" id="UP000693970"/>
    </source>
</evidence>
<dbReference type="PANTHER" id="PTHR47988">
    <property type="entry name" value="SOMATIC EMBRYOGENESIS RECEPTOR KINASE 1"/>
    <property type="match status" value="1"/>
</dbReference>
<feature type="compositionally biased region" description="Polar residues" evidence="5">
    <location>
        <begin position="212"/>
        <end position="225"/>
    </location>
</feature>
<name>A0A9K3M1K1_9STRA</name>
<reference evidence="6" key="1">
    <citation type="journal article" date="2021" name="Sci. Rep.">
        <title>Diploid genomic architecture of Nitzschia inconspicua, an elite biomass production diatom.</title>
        <authorList>
            <person name="Oliver A."/>
            <person name="Podell S."/>
            <person name="Pinowska A."/>
            <person name="Traller J.C."/>
            <person name="Smith S.R."/>
            <person name="McClure R."/>
            <person name="Beliaev A."/>
            <person name="Bohutskyi P."/>
            <person name="Hill E.A."/>
            <person name="Rabines A."/>
            <person name="Zheng H."/>
            <person name="Allen L.Z."/>
            <person name="Kuo A."/>
            <person name="Grigoriev I.V."/>
            <person name="Allen A.E."/>
            <person name="Hazlebeck D."/>
            <person name="Allen E.E."/>
        </authorList>
    </citation>
    <scope>NUCLEOTIDE SEQUENCE</scope>
    <source>
        <strain evidence="6">Hildebrandi</strain>
    </source>
</reference>
<dbReference type="AlphaFoldDB" id="A0A9K3M1K1"/>
<sequence>MYISYSYSVLVVLTMVKADEYDQQVVRLRSNAQVNSASKWWNSIRSNSLASVKEMTSLKGKTLAFVSEGDDIDGFFKSLASGQHSMTASPSSPPSVSVMPSNNPSDIIPLGTESPSEPLQTSNEPSFFPSNFPTILPTLTPTKQPNFSPTESPSSFPSDVNSATPSAKFPDAPSLLPSVEPSADPSKEPSTTPSLRPSEEPSTDPSERPSIAPSSSPSKEPSNAPTDFPSGLPTISSAPSMLPTLEVCRVSPEERIRAILAILDLVADPQLIRDPSTPQGQATEWILNVDDLACPTDPKLIQRWALAVFYYSTEGDGWELCSDGNICDVPPFEGDSAFLSDVNECGWAGIRCNTVGCVTDIKFERNGLAGTIPTELALLTALAYLEMEEGETTGTIPSELGSLSNMYFLDLDFNRLTGTIPTEIYQLTLLDTLDLNDNQLTGFIDSAIGNLLLLDFFQIHNNQLTGTIPSEIGNLSRLSVLTLYDNLLVGEMPQDICDLRPTTLQFLIADCGGLNPRILCDLSCCSSCRRT</sequence>
<dbReference type="InterPro" id="IPR001611">
    <property type="entry name" value="Leu-rich_rpt"/>
</dbReference>
<keyword evidence="7" id="KW-1185">Reference proteome</keyword>
<evidence type="ECO:0000313" key="6">
    <source>
        <dbReference type="EMBL" id="KAG7371730.1"/>
    </source>
</evidence>
<evidence type="ECO:0000256" key="2">
    <source>
        <dbReference type="ARBA" id="ARBA00022729"/>
    </source>
</evidence>
<keyword evidence="2" id="KW-0732">Signal</keyword>
<dbReference type="OrthoDB" id="45774at2759"/>
<feature type="compositionally biased region" description="Polar residues" evidence="5">
    <location>
        <begin position="113"/>
        <end position="144"/>
    </location>
</feature>
<keyword evidence="3" id="KW-0677">Repeat</keyword>
<evidence type="ECO:0000256" key="3">
    <source>
        <dbReference type="ARBA" id="ARBA00022737"/>
    </source>
</evidence>
<reference evidence="6" key="2">
    <citation type="submission" date="2021-04" db="EMBL/GenBank/DDBJ databases">
        <authorList>
            <person name="Podell S."/>
        </authorList>
    </citation>
    <scope>NUCLEOTIDE SEQUENCE</scope>
    <source>
        <strain evidence="6">Hildebrandi</strain>
    </source>
</reference>
<gene>
    <name evidence="6" type="ORF">IV203_017872</name>
</gene>
<evidence type="ECO:0000256" key="5">
    <source>
        <dbReference type="SAM" id="MobiDB-lite"/>
    </source>
</evidence>
<feature type="compositionally biased region" description="Low complexity" evidence="5">
    <location>
        <begin position="145"/>
        <end position="158"/>
    </location>
</feature>
<feature type="region of interest" description="Disordered" evidence="5">
    <location>
        <begin position="83"/>
        <end position="237"/>
    </location>
</feature>
<dbReference type="GO" id="GO:0016020">
    <property type="term" value="C:membrane"/>
    <property type="evidence" value="ECO:0007669"/>
    <property type="project" value="UniProtKB-SubCell"/>
</dbReference>
<protein>
    <submittedName>
        <fullName evidence="6">Two component regulator</fullName>
    </submittedName>
</protein>
<proteinExistence type="predicted"/>